<feature type="compositionally biased region" description="Basic and acidic residues" evidence="13">
    <location>
        <begin position="7"/>
        <end position="16"/>
    </location>
</feature>
<comment type="subunit">
    <text evidence="11">Homooctamer.</text>
</comment>
<dbReference type="GO" id="GO:0004655">
    <property type="term" value="F:porphobilinogen synthase activity"/>
    <property type="evidence" value="ECO:0007669"/>
    <property type="project" value="UniProtKB-EC"/>
</dbReference>
<keyword evidence="5" id="KW-0350">Heme biosynthesis</keyword>
<name>A0A090MQ66_AFIFE</name>
<evidence type="ECO:0000256" key="13">
    <source>
        <dbReference type="SAM" id="MobiDB-lite"/>
    </source>
</evidence>
<dbReference type="STRING" id="1035.BN961_01192"/>
<dbReference type="PROSITE" id="PS00169">
    <property type="entry name" value="D_ALA_DEHYDRATASE"/>
    <property type="match status" value="1"/>
</dbReference>
<dbReference type="InterPro" id="IPR001731">
    <property type="entry name" value="ALAD"/>
</dbReference>
<dbReference type="UniPathway" id="UPA00251">
    <property type="reaction ID" value="UER00318"/>
</dbReference>
<evidence type="ECO:0000256" key="2">
    <source>
        <dbReference type="ARBA" id="ARBA00008055"/>
    </source>
</evidence>
<comment type="caution">
    <text evidence="14">The sequence shown here is derived from an EMBL/GenBank/DDBJ whole genome shotgun (WGS) entry which is preliminary data.</text>
</comment>
<comment type="catalytic activity">
    <reaction evidence="8 11">
        <text>2 5-aminolevulinate = porphobilinogen + 2 H2O + H(+)</text>
        <dbReference type="Rhea" id="RHEA:24064"/>
        <dbReference type="ChEBI" id="CHEBI:15377"/>
        <dbReference type="ChEBI" id="CHEBI:15378"/>
        <dbReference type="ChEBI" id="CHEBI:58126"/>
        <dbReference type="ChEBI" id="CHEBI:356416"/>
        <dbReference type="EC" id="4.2.1.24"/>
    </reaction>
</comment>
<keyword evidence="10" id="KW-0479">Metal-binding</keyword>
<evidence type="ECO:0000313" key="15">
    <source>
        <dbReference type="Proteomes" id="UP000035762"/>
    </source>
</evidence>
<dbReference type="OrthoDB" id="9805001at2"/>
<evidence type="ECO:0000256" key="6">
    <source>
        <dbReference type="ARBA" id="ARBA00023239"/>
    </source>
</evidence>
<comment type="similarity">
    <text evidence="2 12">Belongs to the ALAD family.</text>
</comment>
<evidence type="ECO:0000256" key="9">
    <source>
        <dbReference type="PIRSR" id="PIRSR001415-1"/>
    </source>
</evidence>
<dbReference type="InterPro" id="IPR030656">
    <property type="entry name" value="ALAD_AS"/>
</dbReference>
<evidence type="ECO:0000256" key="3">
    <source>
        <dbReference type="ARBA" id="ARBA00012053"/>
    </source>
</evidence>
<keyword evidence="15" id="KW-1185">Reference proteome</keyword>
<dbReference type="Proteomes" id="UP000035762">
    <property type="component" value="Unassembled WGS sequence"/>
</dbReference>
<dbReference type="Gene3D" id="3.20.20.70">
    <property type="entry name" value="Aldolase class I"/>
    <property type="match status" value="1"/>
</dbReference>
<dbReference type="EC" id="4.2.1.24" evidence="3 11"/>
<dbReference type="SMART" id="SM01004">
    <property type="entry name" value="ALAD"/>
    <property type="match status" value="1"/>
</dbReference>
<evidence type="ECO:0000256" key="12">
    <source>
        <dbReference type="RuleBase" id="RU004161"/>
    </source>
</evidence>
<dbReference type="InterPro" id="IPR013785">
    <property type="entry name" value="Aldolase_TIM"/>
</dbReference>
<dbReference type="EMBL" id="CCAZ020000001">
    <property type="protein sequence ID" value="CEG07789.1"/>
    <property type="molecule type" value="Genomic_DNA"/>
</dbReference>
<evidence type="ECO:0000256" key="1">
    <source>
        <dbReference type="ARBA" id="ARBA00004694"/>
    </source>
</evidence>
<dbReference type="AlphaFoldDB" id="A0A090MQ66"/>
<dbReference type="RefSeq" id="WP_048755919.1">
    <property type="nucleotide sequence ID" value="NZ_CCAZ020000001.1"/>
</dbReference>
<dbReference type="PANTHER" id="PTHR11458:SF0">
    <property type="entry name" value="DELTA-AMINOLEVULINIC ACID DEHYDRATASE"/>
    <property type="match status" value="1"/>
</dbReference>
<evidence type="ECO:0000256" key="8">
    <source>
        <dbReference type="ARBA" id="ARBA00047651"/>
    </source>
</evidence>
<dbReference type="Pfam" id="PF00490">
    <property type="entry name" value="ALAD"/>
    <property type="match status" value="1"/>
</dbReference>
<dbReference type="NCBIfam" id="NF006762">
    <property type="entry name" value="PRK09283.1"/>
    <property type="match status" value="1"/>
</dbReference>
<comment type="pathway">
    <text evidence="1">Porphyrin-containing compound metabolism; protoporphyrin-IX biosynthesis; coproporphyrinogen-III from 5-aminolevulinate: step 1/4.</text>
</comment>
<dbReference type="SUPFAM" id="SSF51569">
    <property type="entry name" value="Aldolase"/>
    <property type="match status" value="1"/>
</dbReference>
<dbReference type="CDD" id="cd04823">
    <property type="entry name" value="ALAD_PBGS_aspartate_rich"/>
    <property type="match status" value="1"/>
</dbReference>
<dbReference type="FunFam" id="3.20.20.70:FF:000019">
    <property type="entry name" value="Delta-aminolevulinic acid dehydratase"/>
    <property type="match status" value="1"/>
</dbReference>
<organism evidence="14 15">
    <name type="scientific">Afipia felis</name>
    <name type="common">Cat scratch disease bacillus</name>
    <dbReference type="NCBI Taxonomy" id="1035"/>
    <lineage>
        <taxon>Bacteria</taxon>
        <taxon>Pseudomonadati</taxon>
        <taxon>Pseudomonadota</taxon>
        <taxon>Alphaproteobacteria</taxon>
        <taxon>Hyphomicrobiales</taxon>
        <taxon>Nitrobacteraceae</taxon>
        <taxon>Afipia</taxon>
    </lineage>
</organism>
<keyword evidence="10" id="KW-0460">Magnesium</keyword>
<evidence type="ECO:0000256" key="11">
    <source>
        <dbReference type="RuleBase" id="RU000515"/>
    </source>
</evidence>
<evidence type="ECO:0000256" key="10">
    <source>
        <dbReference type="PIRSR" id="PIRSR001415-5"/>
    </source>
</evidence>
<evidence type="ECO:0000256" key="4">
    <source>
        <dbReference type="ARBA" id="ARBA00020771"/>
    </source>
</evidence>
<dbReference type="PIRSF" id="PIRSF001415">
    <property type="entry name" value="Porphbilin_synth"/>
    <property type="match status" value="1"/>
</dbReference>
<proteinExistence type="inferred from homology"/>
<accession>A0A090MQ66</accession>
<feature type="active site" description="Schiff-base intermediate with substrate" evidence="9">
    <location>
        <position position="223"/>
    </location>
</feature>
<evidence type="ECO:0000256" key="5">
    <source>
        <dbReference type="ARBA" id="ARBA00023133"/>
    </source>
</evidence>
<dbReference type="GO" id="GO:0008270">
    <property type="term" value="F:zinc ion binding"/>
    <property type="evidence" value="ECO:0007669"/>
    <property type="project" value="TreeGrafter"/>
</dbReference>
<feature type="active site" description="Schiff-base intermediate with substrate" evidence="9">
    <location>
        <position position="277"/>
    </location>
</feature>
<evidence type="ECO:0000313" key="14">
    <source>
        <dbReference type="EMBL" id="CEG07789.1"/>
    </source>
</evidence>
<reference evidence="14 15" key="1">
    <citation type="journal article" date="2014" name="Genome Announc.">
        <title>Genome Sequence of Afipia felis Strain 76713, Isolated in Hospital Water Using an Amoeba Co-Culture Procedure.</title>
        <authorList>
            <person name="Benamar S."/>
            <person name="La Scola B."/>
            <person name="Croce O."/>
        </authorList>
    </citation>
    <scope>NUCLEOTIDE SEQUENCE [LARGE SCALE GENOMIC DNA]</scope>
    <source>
        <strain evidence="14 15">76713</strain>
    </source>
</reference>
<dbReference type="GO" id="GO:0005829">
    <property type="term" value="C:cytosol"/>
    <property type="evidence" value="ECO:0007669"/>
    <property type="project" value="TreeGrafter"/>
</dbReference>
<protein>
    <recommendedName>
        <fullName evidence="4 11">Delta-aminolevulinic acid dehydratase</fullName>
        <ecNumber evidence="3 11">4.2.1.24</ecNumber>
    </recommendedName>
</protein>
<feature type="binding site" evidence="10">
    <location>
        <position position="262"/>
    </location>
    <ligand>
        <name>Mg(2+)</name>
        <dbReference type="ChEBI" id="CHEBI:18420"/>
    </ligand>
</feature>
<dbReference type="GO" id="GO:0006782">
    <property type="term" value="P:protoporphyrinogen IX biosynthetic process"/>
    <property type="evidence" value="ECO:0007669"/>
    <property type="project" value="UniProtKB-UniPathway"/>
</dbReference>
<dbReference type="PANTHER" id="PTHR11458">
    <property type="entry name" value="DELTA-AMINOLEVULINIC ACID DEHYDRATASE"/>
    <property type="match status" value="1"/>
</dbReference>
<keyword evidence="6 11" id="KW-0456">Lyase</keyword>
<dbReference type="PRINTS" id="PR00144">
    <property type="entry name" value="DALDHYDRTASE"/>
</dbReference>
<sequence length="355" mass="38785">MAIKFGRPIESRDTPPRADVGAPATALHLTTRLRRNRKTEWARRLVRENTLTTNDLIWPLFVADGHNKREAVASMPGVERLSVDQCVRDAERAMKLDIPCIALFPYTEAALRDPSGSEALNIDNLVCRTVRAIKKEFPDLGVLCDVALDPFTSHGHDGLLRDDGVIMNDETVAVLVRQALVQAEAGCDIIAPSDMMDGRVGAIREALDAAGHLDVQIMAYAAKYASAFYGPFRDAVGSAKALTGDKRTYQMDPANSDEALREVELDIAEGADMVMVKPGLPYLDILRRVKDAFAMPTFAYQVSGEYAMLMAAANNGWLDGDRAIMESLTAFKRAGADGVLTYFAPLAAEKLRAAR</sequence>
<gene>
    <name evidence="14" type="primary">hemB</name>
    <name evidence="14" type="ORF">BN961_01192</name>
</gene>
<feature type="region of interest" description="Disordered" evidence="13">
    <location>
        <begin position="1"/>
        <end position="21"/>
    </location>
</feature>
<evidence type="ECO:0000256" key="7">
    <source>
        <dbReference type="ARBA" id="ARBA00023244"/>
    </source>
</evidence>
<keyword evidence="7 11" id="KW-0627">Porphyrin biosynthesis</keyword>